<organism evidence="6 7">
    <name type="scientific">Thiospirillum jenense</name>
    <dbReference type="NCBI Taxonomy" id="1653858"/>
    <lineage>
        <taxon>Bacteria</taxon>
        <taxon>Pseudomonadati</taxon>
        <taxon>Pseudomonadota</taxon>
        <taxon>Gammaproteobacteria</taxon>
        <taxon>Chromatiales</taxon>
        <taxon>Chromatiaceae</taxon>
        <taxon>Thiospirillum</taxon>
    </lineage>
</organism>
<dbReference type="InterPro" id="IPR015424">
    <property type="entry name" value="PyrdxlP-dep_Trfase"/>
</dbReference>
<keyword evidence="1 4" id="KW-0663">Pyridoxal phosphate</keyword>
<feature type="modified residue" description="N6-(pyridoxal phosphate)lysine" evidence="4">
    <location>
        <position position="188"/>
    </location>
</feature>
<dbReference type="GO" id="GO:0030170">
    <property type="term" value="F:pyridoxal phosphate binding"/>
    <property type="evidence" value="ECO:0007669"/>
    <property type="project" value="TreeGrafter"/>
</dbReference>
<dbReference type="Gene3D" id="3.90.1150.10">
    <property type="entry name" value="Aspartate Aminotransferase, domain 1"/>
    <property type="match status" value="1"/>
</dbReference>
<dbReference type="Gene3D" id="3.40.640.10">
    <property type="entry name" value="Type I PLP-dependent aspartate aminotransferase-like (Major domain)"/>
    <property type="match status" value="1"/>
</dbReference>
<dbReference type="PANTHER" id="PTHR30244">
    <property type="entry name" value="TRANSAMINASE"/>
    <property type="match status" value="1"/>
</dbReference>
<dbReference type="NCBIfam" id="TIGR03588">
    <property type="entry name" value="PseC"/>
    <property type="match status" value="1"/>
</dbReference>
<reference evidence="6 7" key="1">
    <citation type="journal article" date="2020" name="Arch. Microbiol.">
        <title>The genome sequence of the giant phototrophic gammaproteobacterium Thiospirillum jenense gives insight into its physiological properties and phylogenetic relationships.</title>
        <authorList>
            <person name="Imhoff J.F."/>
            <person name="Meyer T.E."/>
            <person name="Kyndt J.A."/>
        </authorList>
    </citation>
    <scope>NUCLEOTIDE SEQUENCE [LARGE SCALE GENOMIC DNA]</scope>
    <source>
        <strain evidence="6 7">DSM 216</strain>
    </source>
</reference>
<protein>
    <submittedName>
        <fullName evidence="6">UDP-4-amino-4, 6-dideoxy-N-acetyl-beta-L-altrosamine transaminase</fullName>
        <ecNumber evidence="6">2.6.1.92</ecNumber>
    </submittedName>
</protein>
<keyword evidence="7" id="KW-1185">Reference proteome</keyword>
<name>A0A839HFU1_9GAMM</name>
<dbReference type="GO" id="GO:0008483">
    <property type="term" value="F:transaminase activity"/>
    <property type="evidence" value="ECO:0007669"/>
    <property type="project" value="UniProtKB-KW"/>
</dbReference>
<proteinExistence type="inferred from homology"/>
<evidence type="ECO:0000256" key="4">
    <source>
        <dbReference type="PIRSR" id="PIRSR000390-2"/>
    </source>
</evidence>
<dbReference type="EC" id="2.6.1.92" evidence="6"/>
<comment type="caution">
    <text evidence="6">The sequence shown here is derived from an EMBL/GenBank/DDBJ whole genome shotgun (WGS) entry which is preliminary data.</text>
</comment>
<dbReference type="CDD" id="cd00616">
    <property type="entry name" value="AHBA_syn"/>
    <property type="match status" value="1"/>
</dbReference>
<dbReference type="Proteomes" id="UP000548632">
    <property type="component" value="Unassembled WGS sequence"/>
</dbReference>
<dbReference type="Pfam" id="PF01041">
    <property type="entry name" value="DegT_DnrJ_EryC1"/>
    <property type="match status" value="1"/>
</dbReference>
<feature type="active site" description="Proton acceptor" evidence="3">
    <location>
        <position position="188"/>
    </location>
</feature>
<dbReference type="InterPro" id="IPR000653">
    <property type="entry name" value="DegT/StrS_aminotransferase"/>
</dbReference>
<evidence type="ECO:0000256" key="2">
    <source>
        <dbReference type="ARBA" id="ARBA00037999"/>
    </source>
</evidence>
<dbReference type="InterPro" id="IPR015421">
    <property type="entry name" value="PyrdxlP-dep_Trfase_major"/>
</dbReference>
<comment type="similarity">
    <text evidence="2 5">Belongs to the DegT/DnrJ/EryC1 family.</text>
</comment>
<gene>
    <name evidence="6" type="primary">pseC</name>
    <name evidence="6" type="ORF">HUK38_07105</name>
</gene>
<dbReference type="EMBL" id="JABVCQ010000012">
    <property type="protein sequence ID" value="MBB1125997.1"/>
    <property type="molecule type" value="Genomic_DNA"/>
</dbReference>
<accession>A0A839HFU1</accession>
<dbReference type="AlphaFoldDB" id="A0A839HFU1"/>
<sequence>MIPYSRQSINADDIAAVVAALNSDFITQGALVPAFERAIADYCKVADAVAVANGTAALHLACLALKITTGDIVWTSPISFVASANCARYCGAAVDFVDIDEETQNMSLLELQKKLNSAKKQNTLPVAIIPVHFAGRSCAMQEIKNLIQPYGIKLIEDAAHALGGQYQGLPIGCCQHSDCCIFSLHPLKSITTGEGGLILTNDLELSKTLRLLRNHGITRNNSEFEYDSAGGWYYEQQQLGFNYRITEIQAALGLSQLTRLNEFIAKRRNLAMRYDALLAHLPIKKPLPSENSAWHLYIIELKNAAKRQQVYSALRQAKIGVNVHYIPVHLQPDYQRLGFKLGDFPQAESYYGNALSLPLFPDLTESEQFYVVSELQRAAVL</sequence>
<evidence type="ECO:0000256" key="1">
    <source>
        <dbReference type="ARBA" id="ARBA00022898"/>
    </source>
</evidence>
<keyword evidence="6" id="KW-0032">Aminotransferase</keyword>
<evidence type="ECO:0000313" key="7">
    <source>
        <dbReference type="Proteomes" id="UP000548632"/>
    </source>
</evidence>
<dbReference type="SUPFAM" id="SSF53383">
    <property type="entry name" value="PLP-dependent transferases"/>
    <property type="match status" value="1"/>
</dbReference>
<dbReference type="InterPro" id="IPR015422">
    <property type="entry name" value="PyrdxlP-dep_Trfase_small"/>
</dbReference>
<keyword evidence="6" id="KW-0808">Transferase</keyword>
<dbReference type="GO" id="GO:0000271">
    <property type="term" value="P:polysaccharide biosynthetic process"/>
    <property type="evidence" value="ECO:0007669"/>
    <property type="project" value="TreeGrafter"/>
</dbReference>
<dbReference type="InterPro" id="IPR020026">
    <property type="entry name" value="PseC"/>
</dbReference>
<dbReference type="PANTHER" id="PTHR30244:SF34">
    <property type="entry name" value="DTDP-4-AMINO-4,6-DIDEOXYGALACTOSE TRANSAMINASE"/>
    <property type="match status" value="1"/>
</dbReference>
<evidence type="ECO:0000256" key="5">
    <source>
        <dbReference type="RuleBase" id="RU004508"/>
    </source>
</evidence>
<evidence type="ECO:0000256" key="3">
    <source>
        <dbReference type="PIRSR" id="PIRSR000390-1"/>
    </source>
</evidence>
<dbReference type="PIRSF" id="PIRSF000390">
    <property type="entry name" value="PLP_StrS"/>
    <property type="match status" value="1"/>
</dbReference>
<evidence type="ECO:0000313" key="6">
    <source>
        <dbReference type="EMBL" id="MBB1125997.1"/>
    </source>
</evidence>